<dbReference type="InterPro" id="IPR001073">
    <property type="entry name" value="C1q_dom"/>
</dbReference>
<organism evidence="2 3">
    <name type="scientific">Acanthamoeba castellanii medusavirus J1</name>
    <dbReference type="NCBI Taxonomy" id="3114988"/>
    <lineage>
        <taxon>Viruses</taxon>
        <taxon>Varidnaviria</taxon>
        <taxon>Bamfordvirae</taxon>
        <taxon>Nucleocytoviricota</taxon>
        <taxon>Megaviricetes</taxon>
        <taxon>Mamonoviridae</taxon>
        <taxon>Medusavirus</taxon>
        <taxon>Medusavirus medusae</taxon>
    </lineage>
</organism>
<dbReference type="InterPro" id="IPR008983">
    <property type="entry name" value="Tumour_necrosis_fac-like_dom"/>
</dbReference>
<evidence type="ECO:0000259" key="1">
    <source>
        <dbReference type="PROSITE" id="PS50871"/>
    </source>
</evidence>
<dbReference type="SUPFAM" id="SSF49842">
    <property type="entry name" value="TNF-like"/>
    <property type="match status" value="1"/>
</dbReference>
<dbReference type="Proteomes" id="UP001161669">
    <property type="component" value="Segment"/>
</dbReference>
<sequence>MKNAMLSHTTAEMADAYTISEELLKPGYATNGEAMLVNTNEDGLVRISPPVSVTAARRFIRSTNVPLFEVWRRPPGNLADGSNVVLGWWRATRPPGSENAPLPAYVLNHYDRSGGALDLDTGIFTVPVSGIYRHSLGLKVRHTSGSAIVAIHVRVNGVRTLGDSHRNTGDDGFHDHYSFSTEMWHDAQDQVSFQVSTSSGSSEGIFARWALLRAAIEMSQ</sequence>
<accession>A0A3T1CXC0</accession>
<evidence type="ECO:0000313" key="3">
    <source>
        <dbReference type="Proteomes" id="UP001161669"/>
    </source>
</evidence>
<dbReference type="EMBL" id="AP018495">
    <property type="protein sequence ID" value="BBI30473.1"/>
    <property type="molecule type" value="Genomic_DNA"/>
</dbReference>
<keyword evidence="3" id="KW-1185">Reference proteome</keyword>
<reference evidence="3" key="1">
    <citation type="journal article" date="2019" name="J. Virol.">
        <title>Medusavirus, a novel large DNA virus discovered from hot spring water.</title>
        <authorList>
            <person name="Yoshikawa G."/>
            <person name="Blanc-Mathieu R."/>
            <person name="Song C."/>
            <person name="Kayama Y."/>
            <person name="Mochizuki T."/>
            <person name="Murata K."/>
            <person name="Ogata H."/>
            <person name="Takemura M."/>
        </authorList>
    </citation>
    <scope>NUCLEOTIDE SEQUENCE [LARGE SCALE GENOMIC DNA]</scope>
</reference>
<dbReference type="PROSITE" id="PS50871">
    <property type="entry name" value="C1Q"/>
    <property type="match status" value="1"/>
</dbReference>
<proteinExistence type="predicted"/>
<dbReference type="Gene3D" id="2.60.120.40">
    <property type="match status" value="1"/>
</dbReference>
<dbReference type="KEGG" id="vg:80540825"/>
<feature type="domain" description="C1q" evidence="1">
    <location>
        <begin position="79"/>
        <end position="220"/>
    </location>
</feature>
<name>A0A3T1CXC0_9VIRU</name>
<protein>
    <recommendedName>
        <fullName evidence="1">C1q domain-containing protein</fullName>
    </recommendedName>
</protein>
<evidence type="ECO:0000313" key="2">
    <source>
        <dbReference type="EMBL" id="BBI30473.1"/>
    </source>
</evidence>